<evidence type="ECO:0000313" key="2">
    <source>
        <dbReference type="EMBL" id="CAK7917625.1"/>
    </source>
</evidence>
<protein>
    <submittedName>
        <fullName evidence="1">Uncharacterized protein</fullName>
    </submittedName>
</protein>
<name>A0ABP0EI00_9ASCO</name>
<keyword evidence="3" id="KW-1185">Reference proteome</keyword>
<dbReference type="EMBL" id="OZ004259">
    <property type="protein sequence ID" value="CAK7917625.1"/>
    <property type="molecule type" value="Genomic_DNA"/>
</dbReference>
<proteinExistence type="predicted"/>
<dbReference type="Proteomes" id="UP001497600">
    <property type="component" value="Chromosome G"/>
</dbReference>
<evidence type="ECO:0000313" key="1">
    <source>
        <dbReference type="EMBL" id="CAK7917615.1"/>
    </source>
</evidence>
<accession>A0ABP0EI00</accession>
<dbReference type="EMBL" id="OZ004259">
    <property type="protein sequence ID" value="CAK7917615.1"/>
    <property type="molecule type" value="Genomic_DNA"/>
</dbReference>
<sequence>MQIKLPVAEQHIRGMYSENFPTLKQVKNRRKQAVKYQCISYHQQREMSIYFNNSQ</sequence>
<evidence type="ECO:0000313" key="3">
    <source>
        <dbReference type="Proteomes" id="UP001497600"/>
    </source>
</evidence>
<reference evidence="1 3" key="1">
    <citation type="submission" date="2024-01" db="EMBL/GenBank/DDBJ databases">
        <authorList>
            <consortium name="Genoscope - CEA"/>
            <person name="William W."/>
        </authorList>
    </citation>
    <scope>NUCLEOTIDE SEQUENCE [LARGE SCALE GENOMIC DNA]</scope>
    <source>
        <strain evidence="1 3">29B2s-10</strain>
    </source>
</reference>
<gene>
    <name evidence="1" type="ORF">CAAN4_G09362</name>
    <name evidence="2" type="ORF">CAAN4_G09406</name>
</gene>
<organism evidence="1 3">
    <name type="scientific">[Candida] anglica</name>
    <dbReference type="NCBI Taxonomy" id="148631"/>
    <lineage>
        <taxon>Eukaryota</taxon>
        <taxon>Fungi</taxon>
        <taxon>Dikarya</taxon>
        <taxon>Ascomycota</taxon>
        <taxon>Saccharomycotina</taxon>
        <taxon>Pichiomycetes</taxon>
        <taxon>Debaryomycetaceae</taxon>
        <taxon>Kurtzmaniella</taxon>
    </lineage>
</organism>